<name>A0ABR8S0G0_9MICO</name>
<protein>
    <submittedName>
        <fullName evidence="2">Acyltransferase</fullName>
    </submittedName>
</protein>
<evidence type="ECO:0000313" key="2">
    <source>
        <dbReference type="EMBL" id="MBD7956963.1"/>
    </source>
</evidence>
<proteinExistence type="predicted"/>
<feature type="transmembrane region" description="Helical" evidence="1">
    <location>
        <begin position="218"/>
        <end position="240"/>
    </location>
</feature>
<evidence type="ECO:0000256" key="1">
    <source>
        <dbReference type="SAM" id="Phobius"/>
    </source>
</evidence>
<gene>
    <name evidence="2" type="ORF">H9651_04890</name>
</gene>
<feature type="transmembrane region" description="Helical" evidence="1">
    <location>
        <begin position="252"/>
        <end position="273"/>
    </location>
</feature>
<feature type="transmembrane region" description="Helical" evidence="1">
    <location>
        <begin position="107"/>
        <end position="126"/>
    </location>
</feature>
<feature type="transmembrane region" description="Helical" evidence="1">
    <location>
        <begin position="62"/>
        <end position="78"/>
    </location>
</feature>
<dbReference type="Proteomes" id="UP000648352">
    <property type="component" value="Unassembled WGS sequence"/>
</dbReference>
<accession>A0ABR8S0G0</accession>
<organism evidence="2 3">
    <name type="scientific">Microbacterium pullorum</name>
    <dbReference type="NCBI Taxonomy" id="2762236"/>
    <lineage>
        <taxon>Bacteria</taxon>
        <taxon>Bacillati</taxon>
        <taxon>Actinomycetota</taxon>
        <taxon>Actinomycetes</taxon>
        <taxon>Micrococcales</taxon>
        <taxon>Microbacteriaceae</taxon>
        <taxon>Microbacterium</taxon>
    </lineage>
</organism>
<keyword evidence="1" id="KW-1133">Transmembrane helix</keyword>
<keyword evidence="1" id="KW-0812">Transmembrane</keyword>
<keyword evidence="2" id="KW-0808">Transferase</keyword>
<comment type="caution">
    <text evidence="2">The sequence shown here is derived from an EMBL/GenBank/DDBJ whole genome shotgun (WGS) entry which is preliminary data.</text>
</comment>
<keyword evidence="1" id="KW-0472">Membrane</keyword>
<dbReference type="GO" id="GO:0016746">
    <property type="term" value="F:acyltransferase activity"/>
    <property type="evidence" value="ECO:0007669"/>
    <property type="project" value="UniProtKB-KW"/>
</dbReference>
<reference evidence="2 3" key="1">
    <citation type="submission" date="2020-08" db="EMBL/GenBank/DDBJ databases">
        <title>A Genomic Blueprint of the Chicken Gut Microbiome.</title>
        <authorList>
            <person name="Gilroy R."/>
            <person name="Ravi A."/>
            <person name="Getino M."/>
            <person name="Pursley I."/>
            <person name="Horton D.L."/>
            <person name="Alikhan N.-F."/>
            <person name="Baker D."/>
            <person name="Gharbi K."/>
            <person name="Hall N."/>
            <person name="Watson M."/>
            <person name="Adriaenssens E.M."/>
            <person name="Foster-Nyarko E."/>
            <person name="Jarju S."/>
            <person name="Secka A."/>
            <person name="Antonio M."/>
            <person name="Oren A."/>
            <person name="Chaudhuri R."/>
            <person name="La Ragione R.M."/>
            <person name="Hildebrand F."/>
            <person name="Pallen M.J."/>
        </authorList>
    </citation>
    <scope>NUCLEOTIDE SEQUENCE [LARGE SCALE GENOMIC DNA]</scope>
    <source>
        <strain evidence="2 3">Sa4CUA7</strain>
    </source>
</reference>
<feature type="transmembrane region" description="Helical" evidence="1">
    <location>
        <begin position="178"/>
        <end position="198"/>
    </location>
</feature>
<dbReference type="EMBL" id="JACSQP010000003">
    <property type="protein sequence ID" value="MBD7956963.1"/>
    <property type="molecule type" value="Genomic_DNA"/>
</dbReference>
<feature type="transmembrane region" description="Helical" evidence="1">
    <location>
        <begin position="84"/>
        <end position="100"/>
    </location>
</feature>
<keyword evidence="2" id="KW-0012">Acyltransferase</keyword>
<evidence type="ECO:0000313" key="3">
    <source>
        <dbReference type="Proteomes" id="UP000648352"/>
    </source>
</evidence>
<feature type="transmembrane region" description="Helical" evidence="1">
    <location>
        <begin position="146"/>
        <end position="166"/>
    </location>
</feature>
<keyword evidence="3" id="KW-1185">Reference proteome</keyword>
<sequence length="336" mass="34775">MLAAHLLAGVLWNWTDPATWTAIADGRSSILFATLAGVSIGIVTGGVSPLTGTAMRTARGRLAVRAGVLYLIGIVLIATGVPVYVILPAYAVLFLLGIPFTGLGARALLLTAAGVALTMPFVQAWLDRMPVWATPTGGDVALLLGWHYPFPVWIAFILAGMGLARADLGETAVQLRMLAAGAAGAIVGYGLDAVSGASEAAERTSVWGAVWTARPHSSGILEVVGSGGFAIAAIAVCLLLCRTPLTWVVLPLRAAGAMPLTAYVAQLLVWAIWAAAALGTTDDLFGFRALAPFWPITLGILGGATAWALLLGRGPLERLVAWLCRVLVPGQAADPR</sequence>
<feature type="transmembrane region" description="Helical" evidence="1">
    <location>
        <begin position="293"/>
        <end position="312"/>
    </location>
</feature>
<feature type="transmembrane region" description="Helical" evidence="1">
    <location>
        <begin position="31"/>
        <end position="50"/>
    </location>
</feature>